<organism evidence="2">
    <name type="scientific">marine sediment metagenome</name>
    <dbReference type="NCBI Taxonomy" id="412755"/>
    <lineage>
        <taxon>unclassified sequences</taxon>
        <taxon>metagenomes</taxon>
        <taxon>ecological metagenomes</taxon>
    </lineage>
</organism>
<comment type="caution">
    <text evidence="2">The sequence shown here is derived from an EMBL/GenBank/DDBJ whole genome shotgun (WGS) entry which is preliminary data.</text>
</comment>
<feature type="non-terminal residue" evidence="2">
    <location>
        <position position="1"/>
    </location>
</feature>
<accession>X1FEL5</accession>
<dbReference type="EMBL" id="BARU01005944">
    <property type="protein sequence ID" value="GAH43437.1"/>
    <property type="molecule type" value="Genomic_DNA"/>
</dbReference>
<evidence type="ECO:0000313" key="2">
    <source>
        <dbReference type="EMBL" id="GAH43437.1"/>
    </source>
</evidence>
<dbReference type="Pfam" id="PF03412">
    <property type="entry name" value="Peptidase_C39"/>
    <property type="match status" value="1"/>
</dbReference>
<reference evidence="2" key="1">
    <citation type="journal article" date="2014" name="Front. Microbiol.">
        <title>High frequency of phylogenetically diverse reductive dehalogenase-homologous genes in deep subseafloor sedimentary metagenomes.</title>
        <authorList>
            <person name="Kawai M."/>
            <person name="Futagami T."/>
            <person name="Toyoda A."/>
            <person name="Takaki Y."/>
            <person name="Nishi S."/>
            <person name="Hori S."/>
            <person name="Arai W."/>
            <person name="Tsubouchi T."/>
            <person name="Morono Y."/>
            <person name="Uchiyama I."/>
            <person name="Ito T."/>
            <person name="Fujiyama A."/>
            <person name="Inagaki F."/>
            <person name="Takami H."/>
        </authorList>
    </citation>
    <scope>NUCLEOTIDE SEQUENCE</scope>
    <source>
        <strain evidence="2">Expedition CK06-06</strain>
    </source>
</reference>
<evidence type="ECO:0000259" key="1">
    <source>
        <dbReference type="Pfam" id="PF03412"/>
    </source>
</evidence>
<sequence length="142" mass="15247">LEIKEAGEGLGIELLGVEAAFDELVSEVPGPKIIHLKDPAHFLVMARASPEWVQLLDGGRVVVMPREKIEERYSGHALILDQEDDGGGPRLEFLEFHYSFGIAGVGQKVEHAFKVTNAGEPDLAITLQAKGCGAPPSDTSFG</sequence>
<gene>
    <name evidence="2" type="ORF">S03H2_11667</name>
</gene>
<proteinExistence type="predicted"/>
<dbReference type="InterPro" id="IPR005074">
    <property type="entry name" value="Peptidase_C39"/>
</dbReference>
<dbReference type="GO" id="GO:0016020">
    <property type="term" value="C:membrane"/>
    <property type="evidence" value="ECO:0007669"/>
    <property type="project" value="InterPro"/>
</dbReference>
<dbReference type="GO" id="GO:0006508">
    <property type="term" value="P:proteolysis"/>
    <property type="evidence" value="ECO:0007669"/>
    <property type="project" value="InterPro"/>
</dbReference>
<dbReference type="AlphaFoldDB" id="X1FEL5"/>
<name>X1FEL5_9ZZZZ</name>
<dbReference type="GO" id="GO:0008233">
    <property type="term" value="F:peptidase activity"/>
    <property type="evidence" value="ECO:0007669"/>
    <property type="project" value="InterPro"/>
</dbReference>
<dbReference type="GO" id="GO:0005524">
    <property type="term" value="F:ATP binding"/>
    <property type="evidence" value="ECO:0007669"/>
    <property type="project" value="InterPro"/>
</dbReference>
<protein>
    <recommendedName>
        <fullName evidence="1">Peptidase C39 domain-containing protein</fullName>
    </recommendedName>
</protein>
<feature type="domain" description="Peptidase C39" evidence="1">
    <location>
        <begin position="2"/>
        <end position="84"/>
    </location>
</feature>
<dbReference type="Gene3D" id="3.90.70.10">
    <property type="entry name" value="Cysteine proteinases"/>
    <property type="match status" value="1"/>
</dbReference>